<accession>A0ABQ5W7Z1</accession>
<feature type="transmembrane region" description="Helical" evidence="8">
    <location>
        <begin position="277"/>
        <end position="297"/>
    </location>
</feature>
<dbReference type="Pfam" id="PF02653">
    <property type="entry name" value="BPD_transp_2"/>
    <property type="match status" value="1"/>
</dbReference>
<feature type="transmembrane region" description="Helical" evidence="8">
    <location>
        <begin position="112"/>
        <end position="136"/>
    </location>
</feature>
<keyword evidence="7 8" id="KW-0472">Membrane</keyword>
<evidence type="ECO:0000256" key="3">
    <source>
        <dbReference type="ARBA" id="ARBA00022475"/>
    </source>
</evidence>
<feature type="transmembrane region" description="Helical" evidence="8">
    <location>
        <begin position="55"/>
        <end position="78"/>
    </location>
</feature>
<dbReference type="InterPro" id="IPR001851">
    <property type="entry name" value="ABC_transp_permease"/>
</dbReference>
<evidence type="ECO:0000256" key="1">
    <source>
        <dbReference type="ARBA" id="ARBA00004651"/>
    </source>
</evidence>
<comment type="caution">
    <text evidence="9">The sequence shown here is derived from an EMBL/GenBank/DDBJ whole genome shotgun (WGS) entry which is preliminary data.</text>
</comment>
<sequence length="328" mass="33728">MPDQVQTTAVESPAATFGARARMKAPEWAALLVFLLAEIAFFTVNSPYFLSWPNIVNIVTALAITGILAAGGTILLIAGQFDLSVGSGTAFVALMFALAAQSLGILPATGVAILVGMGIGMLNGFLVTVVGVNALITTLGTLAIFRGLTLSIGGASSVRVTGFDWAIARPFFDIPLSALLFLVIAIAVAVVLSRTVFGRTIYAIGANENAARLVGIRTKKTLFLAFVISGLCMAVTGLVSASQLGSTSGTTGLGLELAVVTAIILGGTSLKGGTGSMFGTVLGLLIVGVLNNGMTLMNINSTWQQVAAGTLLILAVSFDQVRQRFIRS</sequence>
<dbReference type="EMBL" id="BSNS01000020">
    <property type="protein sequence ID" value="GLQ56214.1"/>
    <property type="molecule type" value="Genomic_DNA"/>
</dbReference>
<keyword evidence="4" id="KW-0997">Cell inner membrane</keyword>
<evidence type="ECO:0000256" key="2">
    <source>
        <dbReference type="ARBA" id="ARBA00022448"/>
    </source>
</evidence>
<feature type="transmembrane region" description="Helical" evidence="8">
    <location>
        <begin position="174"/>
        <end position="192"/>
    </location>
</feature>
<keyword evidence="10" id="KW-1185">Reference proteome</keyword>
<keyword evidence="5 8" id="KW-0812">Transmembrane</keyword>
<evidence type="ECO:0000313" key="9">
    <source>
        <dbReference type="EMBL" id="GLQ56214.1"/>
    </source>
</evidence>
<name>A0ABQ5W7Z1_9HYPH</name>
<evidence type="ECO:0000256" key="6">
    <source>
        <dbReference type="ARBA" id="ARBA00022989"/>
    </source>
</evidence>
<evidence type="ECO:0000256" key="8">
    <source>
        <dbReference type="SAM" id="Phobius"/>
    </source>
</evidence>
<feature type="transmembrane region" description="Helical" evidence="8">
    <location>
        <begin position="28"/>
        <end position="49"/>
    </location>
</feature>
<comment type="subcellular location">
    <subcellularLocation>
        <location evidence="1">Cell membrane</location>
        <topology evidence="1">Multi-pass membrane protein</topology>
    </subcellularLocation>
</comment>
<keyword evidence="3" id="KW-1003">Cell membrane</keyword>
<evidence type="ECO:0000313" key="10">
    <source>
        <dbReference type="Proteomes" id="UP001156691"/>
    </source>
</evidence>
<dbReference type="PANTHER" id="PTHR32196:SF21">
    <property type="entry name" value="ABC TRANSPORTER PERMEASE PROTEIN YPHD-RELATED"/>
    <property type="match status" value="1"/>
</dbReference>
<keyword evidence="2" id="KW-0813">Transport</keyword>
<proteinExistence type="predicted"/>
<feature type="transmembrane region" description="Helical" evidence="8">
    <location>
        <begin position="253"/>
        <end position="270"/>
    </location>
</feature>
<dbReference type="CDD" id="cd06579">
    <property type="entry name" value="TM_PBP1_transp_AraH_like"/>
    <property type="match status" value="1"/>
</dbReference>
<dbReference type="Proteomes" id="UP001156691">
    <property type="component" value="Unassembled WGS sequence"/>
</dbReference>
<evidence type="ECO:0000256" key="5">
    <source>
        <dbReference type="ARBA" id="ARBA00022692"/>
    </source>
</evidence>
<keyword evidence="6 8" id="KW-1133">Transmembrane helix</keyword>
<dbReference type="PANTHER" id="PTHR32196">
    <property type="entry name" value="ABC TRANSPORTER PERMEASE PROTEIN YPHD-RELATED-RELATED"/>
    <property type="match status" value="1"/>
</dbReference>
<reference evidence="10" key="1">
    <citation type="journal article" date="2019" name="Int. J. Syst. Evol. Microbiol.">
        <title>The Global Catalogue of Microorganisms (GCM) 10K type strain sequencing project: providing services to taxonomists for standard genome sequencing and annotation.</title>
        <authorList>
            <consortium name="The Broad Institute Genomics Platform"/>
            <consortium name="The Broad Institute Genome Sequencing Center for Infectious Disease"/>
            <person name="Wu L."/>
            <person name="Ma J."/>
        </authorList>
    </citation>
    <scope>NUCLEOTIDE SEQUENCE [LARGE SCALE GENOMIC DNA]</scope>
    <source>
        <strain evidence="10">NBRC 112416</strain>
    </source>
</reference>
<feature type="transmembrane region" description="Helical" evidence="8">
    <location>
        <begin position="85"/>
        <end position="106"/>
    </location>
</feature>
<gene>
    <name evidence="9" type="ORF">GCM10010862_34730</name>
</gene>
<evidence type="ECO:0000256" key="4">
    <source>
        <dbReference type="ARBA" id="ARBA00022519"/>
    </source>
</evidence>
<protein>
    <submittedName>
        <fullName evidence="9">Sugar ABC transporter permease</fullName>
    </submittedName>
</protein>
<evidence type="ECO:0000256" key="7">
    <source>
        <dbReference type="ARBA" id="ARBA00023136"/>
    </source>
</evidence>
<feature type="transmembrane region" description="Helical" evidence="8">
    <location>
        <begin position="222"/>
        <end position="241"/>
    </location>
</feature>
<organism evidence="9 10">
    <name type="scientific">Devosia nitrariae</name>
    <dbReference type="NCBI Taxonomy" id="2071872"/>
    <lineage>
        <taxon>Bacteria</taxon>
        <taxon>Pseudomonadati</taxon>
        <taxon>Pseudomonadota</taxon>
        <taxon>Alphaproteobacteria</taxon>
        <taxon>Hyphomicrobiales</taxon>
        <taxon>Devosiaceae</taxon>
        <taxon>Devosia</taxon>
    </lineage>
</organism>
<feature type="transmembrane region" description="Helical" evidence="8">
    <location>
        <begin position="303"/>
        <end position="321"/>
    </location>
</feature>